<dbReference type="SUPFAM" id="SSF51182">
    <property type="entry name" value="RmlC-like cupins"/>
    <property type="match status" value="1"/>
</dbReference>
<evidence type="ECO:0000313" key="3">
    <source>
        <dbReference type="Proteomes" id="UP000316095"/>
    </source>
</evidence>
<dbReference type="EMBL" id="SJPG01000001">
    <property type="protein sequence ID" value="TWT61432.1"/>
    <property type="molecule type" value="Genomic_DNA"/>
</dbReference>
<reference evidence="2 3" key="1">
    <citation type="submission" date="2019-02" db="EMBL/GenBank/DDBJ databases">
        <title>Deep-cultivation of Planctomycetes and their phenomic and genomic characterization uncovers novel biology.</title>
        <authorList>
            <person name="Wiegand S."/>
            <person name="Jogler M."/>
            <person name="Boedeker C."/>
            <person name="Pinto D."/>
            <person name="Vollmers J."/>
            <person name="Rivas-Marin E."/>
            <person name="Kohn T."/>
            <person name="Peeters S.H."/>
            <person name="Heuer A."/>
            <person name="Rast P."/>
            <person name="Oberbeckmann S."/>
            <person name="Bunk B."/>
            <person name="Jeske O."/>
            <person name="Meyerdierks A."/>
            <person name="Storesund J.E."/>
            <person name="Kallscheuer N."/>
            <person name="Luecker S."/>
            <person name="Lage O.M."/>
            <person name="Pohl T."/>
            <person name="Merkel B.J."/>
            <person name="Hornburger P."/>
            <person name="Mueller R.-W."/>
            <person name="Bruemmer F."/>
            <person name="Labrenz M."/>
            <person name="Spormann A.M."/>
            <person name="Op Den Camp H."/>
            <person name="Overmann J."/>
            <person name="Amann R."/>
            <person name="Jetten M.S.M."/>
            <person name="Mascher T."/>
            <person name="Medema M.H."/>
            <person name="Devos D.P."/>
            <person name="Kaster A.-K."/>
            <person name="Ovreas L."/>
            <person name="Rohde M."/>
            <person name="Galperin M.Y."/>
            <person name="Jogler C."/>
        </authorList>
    </citation>
    <scope>NUCLEOTIDE SEQUENCE [LARGE SCALE GENOMIC DNA]</scope>
    <source>
        <strain evidence="2 3">Pan54</strain>
    </source>
</reference>
<organism evidence="2 3">
    <name type="scientific">Rubinisphaera italica</name>
    <dbReference type="NCBI Taxonomy" id="2527969"/>
    <lineage>
        <taxon>Bacteria</taxon>
        <taxon>Pseudomonadati</taxon>
        <taxon>Planctomycetota</taxon>
        <taxon>Planctomycetia</taxon>
        <taxon>Planctomycetales</taxon>
        <taxon>Planctomycetaceae</taxon>
        <taxon>Rubinisphaera</taxon>
    </lineage>
</organism>
<protein>
    <submittedName>
        <fullName evidence="2">Cupin domain protein</fullName>
    </submittedName>
</protein>
<accession>A0A5C5XHX9</accession>
<dbReference type="Proteomes" id="UP000316095">
    <property type="component" value="Unassembled WGS sequence"/>
</dbReference>
<evidence type="ECO:0000259" key="1">
    <source>
        <dbReference type="Pfam" id="PF07883"/>
    </source>
</evidence>
<sequence>MTDSNLNNLFQNLPDKISEELITILAENSHVRIERIVSTGHANKKGFWYDQEEHEWVIVLKGEAELVFEAGQSIVMQPGDHQLIPAHQKHRVEWTTDKEPTVWLAVYYQAK</sequence>
<dbReference type="OrthoDB" id="9798585at2"/>
<dbReference type="Pfam" id="PF07883">
    <property type="entry name" value="Cupin_2"/>
    <property type="match status" value="1"/>
</dbReference>
<dbReference type="CDD" id="cd06981">
    <property type="entry name" value="cupin_reut_a1446"/>
    <property type="match status" value="1"/>
</dbReference>
<dbReference type="InterPro" id="IPR011051">
    <property type="entry name" value="RmlC_Cupin_sf"/>
</dbReference>
<evidence type="ECO:0000313" key="2">
    <source>
        <dbReference type="EMBL" id="TWT61432.1"/>
    </source>
</evidence>
<dbReference type="InterPro" id="IPR013096">
    <property type="entry name" value="Cupin_2"/>
</dbReference>
<dbReference type="AlphaFoldDB" id="A0A5C5XHX9"/>
<gene>
    <name evidence="2" type="ORF">Pan54_21680</name>
</gene>
<dbReference type="InterPro" id="IPR014710">
    <property type="entry name" value="RmlC-like_jellyroll"/>
</dbReference>
<feature type="domain" description="Cupin type-2" evidence="1">
    <location>
        <begin position="51"/>
        <end position="107"/>
    </location>
</feature>
<name>A0A5C5XHX9_9PLAN</name>
<dbReference type="RefSeq" id="WP_146503426.1">
    <property type="nucleotide sequence ID" value="NZ_SJPG01000001.1"/>
</dbReference>
<keyword evidence="3" id="KW-1185">Reference proteome</keyword>
<dbReference type="Gene3D" id="2.60.120.10">
    <property type="entry name" value="Jelly Rolls"/>
    <property type="match status" value="1"/>
</dbReference>
<proteinExistence type="predicted"/>
<comment type="caution">
    <text evidence="2">The sequence shown here is derived from an EMBL/GenBank/DDBJ whole genome shotgun (WGS) entry which is preliminary data.</text>
</comment>